<dbReference type="OrthoDB" id="415455at2759"/>
<name>A0A1W0WFV3_HYPEX</name>
<dbReference type="InterPro" id="IPR026224">
    <property type="entry name" value="DPCD"/>
</dbReference>
<dbReference type="PANTHER" id="PTHR31921">
    <property type="entry name" value="PROTEIN DPCD"/>
    <property type="match status" value="1"/>
</dbReference>
<dbReference type="EMBL" id="MTYJ01000111">
    <property type="protein sequence ID" value="OQV14069.1"/>
    <property type="molecule type" value="Genomic_DNA"/>
</dbReference>
<protein>
    <recommendedName>
        <fullName evidence="2">Protein DPCD</fullName>
    </recommendedName>
</protein>
<dbReference type="Proteomes" id="UP000192578">
    <property type="component" value="Unassembled WGS sequence"/>
</dbReference>
<dbReference type="PANTHER" id="PTHR31921:SF1">
    <property type="entry name" value="PROTEIN DPCD"/>
    <property type="match status" value="1"/>
</dbReference>
<keyword evidence="4" id="KW-1185">Reference proteome</keyword>
<evidence type="ECO:0000313" key="3">
    <source>
        <dbReference type="EMBL" id="OQV14069.1"/>
    </source>
</evidence>
<accession>A0A1W0WFV3</accession>
<dbReference type="Pfam" id="PF14913">
    <property type="entry name" value="DPCD"/>
    <property type="match status" value="1"/>
</dbReference>
<reference evidence="4" key="1">
    <citation type="submission" date="2017-01" db="EMBL/GenBank/DDBJ databases">
        <title>Comparative genomics of anhydrobiosis in the tardigrade Hypsibius dujardini.</title>
        <authorList>
            <person name="Yoshida Y."/>
            <person name="Koutsovoulos G."/>
            <person name="Laetsch D."/>
            <person name="Stevens L."/>
            <person name="Kumar S."/>
            <person name="Horikawa D."/>
            <person name="Ishino K."/>
            <person name="Komine S."/>
            <person name="Tomita M."/>
            <person name="Blaxter M."/>
            <person name="Arakawa K."/>
        </authorList>
    </citation>
    <scope>NUCLEOTIDE SEQUENCE [LARGE SCALE GENOMIC DNA]</scope>
    <source>
        <strain evidence="4">Z151</strain>
    </source>
</reference>
<gene>
    <name evidence="3" type="ORF">BV898_11734</name>
</gene>
<proteinExistence type="inferred from homology"/>
<comment type="similarity">
    <text evidence="1">Belongs to the DPCD family.</text>
</comment>
<evidence type="ECO:0000256" key="1">
    <source>
        <dbReference type="ARBA" id="ARBA00010597"/>
    </source>
</evidence>
<comment type="caution">
    <text evidence="3">The sequence shown here is derived from an EMBL/GenBank/DDBJ whole genome shotgun (WGS) entry which is preliminary data.</text>
</comment>
<dbReference type="AlphaFoldDB" id="A0A1W0WFV3"/>
<organism evidence="3 4">
    <name type="scientific">Hypsibius exemplaris</name>
    <name type="common">Freshwater tardigrade</name>
    <dbReference type="NCBI Taxonomy" id="2072580"/>
    <lineage>
        <taxon>Eukaryota</taxon>
        <taxon>Metazoa</taxon>
        <taxon>Ecdysozoa</taxon>
        <taxon>Tardigrada</taxon>
        <taxon>Eutardigrada</taxon>
        <taxon>Parachela</taxon>
        <taxon>Hypsibioidea</taxon>
        <taxon>Hypsibiidae</taxon>
        <taxon>Hypsibius</taxon>
    </lineage>
</organism>
<sequence>MVDKSEAVRLTWPEKLLKARHTWKDEGGRRMVHFELPGGNEELLEEYDISSLQLLGVTIDNTNSVTIHLLHFKFDMTGSGQTIMFNATGKSVCPDHQACIKFLRVCPHRNRGGEDAVFVFLHCSYLCWQHVTTTMKYFLRPLERSEHFGIKSFRIGASTTGAANNCPNSAIRRAERYYKVLTIPDLERMDLQLNPRNLTLSHSANTLIIKYAKPKPILELERLLRLEVRKLPESSANGEKAIMKSVSKMMGNLMKTAAPGRPT</sequence>
<evidence type="ECO:0000256" key="2">
    <source>
        <dbReference type="ARBA" id="ARBA00020330"/>
    </source>
</evidence>
<evidence type="ECO:0000313" key="4">
    <source>
        <dbReference type="Proteomes" id="UP000192578"/>
    </source>
</evidence>